<gene>
    <name evidence="2" type="ORF">GTQ38_14905</name>
</gene>
<dbReference type="RefSeq" id="WP_161436342.1">
    <property type="nucleotide sequence ID" value="NZ_WXYO01000006.1"/>
</dbReference>
<reference evidence="2 3" key="1">
    <citation type="submission" date="2020-01" db="EMBL/GenBank/DDBJ databases">
        <title>Bacteria diversity of Porities sp.</title>
        <authorList>
            <person name="Wang G."/>
        </authorList>
    </citation>
    <scope>NUCLEOTIDE SEQUENCE [LARGE SCALE GENOMIC DNA]</scope>
    <source>
        <strain evidence="2 3">R33</strain>
    </source>
</reference>
<evidence type="ECO:0008006" key="4">
    <source>
        <dbReference type="Google" id="ProtNLM"/>
    </source>
</evidence>
<protein>
    <recommendedName>
        <fullName evidence="4">DUF4440 domain-containing protein</fullName>
    </recommendedName>
</protein>
<dbReference type="Gene3D" id="3.10.450.50">
    <property type="match status" value="1"/>
</dbReference>
<keyword evidence="1" id="KW-0732">Signal</keyword>
<name>A0A6L9EEY8_9FLAO</name>
<evidence type="ECO:0000256" key="1">
    <source>
        <dbReference type="SAM" id="SignalP"/>
    </source>
</evidence>
<feature type="signal peptide" evidence="1">
    <location>
        <begin position="1"/>
        <end position="29"/>
    </location>
</feature>
<dbReference type="EMBL" id="WXYO01000006">
    <property type="protein sequence ID" value="NAS13305.1"/>
    <property type="molecule type" value="Genomic_DNA"/>
</dbReference>
<evidence type="ECO:0000313" key="3">
    <source>
        <dbReference type="Proteomes" id="UP000475249"/>
    </source>
</evidence>
<organism evidence="2 3">
    <name type="scientific">Poritiphilus flavus</name>
    <dbReference type="NCBI Taxonomy" id="2697053"/>
    <lineage>
        <taxon>Bacteria</taxon>
        <taxon>Pseudomonadati</taxon>
        <taxon>Bacteroidota</taxon>
        <taxon>Flavobacteriia</taxon>
        <taxon>Flavobacteriales</taxon>
        <taxon>Flavobacteriaceae</taxon>
        <taxon>Poritiphilus</taxon>
    </lineage>
</organism>
<proteinExistence type="predicted"/>
<accession>A0A6L9EEY8</accession>
<feature type="chain" id="PRO_5026930231" description="DUF4440 domain-containing protein" evidence="1">
    <location>
        <begin position="30"/>
        <end position="161"/>
    </location>
</feature>
<keyword evidence="3" id="KW-1185">Reference proteome</keyword>
<dbReference type="InterPro" id="IPR032710">
    <property type="entry name" value="NTF2-like_dom_sf"/>
</dbReference>
<sequence length="161" mass="19153">MNSTTLKYLLRSLRPVFILLFLQANVLTAQTDPKEQAIDDIKDALRLETQYFLQRDLRAWEGQWSHEHFVMKCYIRDGKYLEQKGWPVIRQSALDYMQAHPEPEQITMEVPEYEISVFESSAFVSYIQPDPIRGKKREIRLMVRENGRWKIGYMSTNYLTD</sequence>
<dbReference type="AlphaFoldDB" id="A0A6L9EEY8"/>
<comment type="caution">
    <text evidence="2">The sequence shown here is derived from an EMBL/GenBank/DDBJ whole genome shotgun (WGS) entry which is preliminary data.</text>
</comment>
<evidence type="ECO:0000313" key="2">
    <source>
        <dbReference type="EMBL" id="NAS13305.1"/>
    </source>
</evidence>
<dbReference type="SUPFAM" id="SSF54427">
    <property type="entry name" value="NTF2-like"/>
    <property type="match status" value="1"/>
</dbReference>
<dbReference type="Proteomes" id="UP000475249">
    <property type="component" value="Unassembled WGS sequence"/>
</dbReference>